<protein>
    <submittedName>
        <fullName evidence="3">PUA domain-containing, cell cycle regulator protein, putative</fullName>
    </submittedName>
</protein>
<evidence type="ECO:0000259" key="2">
    <source>
        <dbReference type="Pfam" id="PF17832"/>
    </source>
</evidence>
<feature type="domain" description="Pre-PUA" evidence="2">
    <location>
        <begin position="5"/>
        <end position="65"/>
    </location>
</feature>
<dbReference type="OrthoDB" id="10249667at2759"/>
<keyword evidence="1" id="KW-0963">Cytoplasm</keyword>
<gene>
    <name evidence="3" type="ORF">EAH_00064370</name>
</gene>
<dbReference type="GO" id="GO:0003723">
    <property type="term" value="F:RNA binding"/>
    <property type="evidence" value="ECO:0007669"/>
    <property type="project" value="InterPro"/>
</dbReference>
<dbReference type="PANTHER" id="PTHR22798">
    <property type="entry name" value="MCT-1 PROTEIN"/>
    <property type="match status" value="1"/>
</dbReference>
<dbReference type="PROSITE" id="PS50890">
    <property type="entry name" value="PUA"/>
    <property type="match status" value="1"/>
</dbReference>
<reference evidence="3" key="2">
    <citation type="submission" date="2013-10" db="EMBL/GenBank/DDBJ databases">
        <authorList>
            <person name="Aslett M."/>
        </authorList>
    </citation>
    <scope>NUCLEOTIDE SEQUENCE</scope>
    <source>
        <strain evidence="3">Houghton</strain>
    </source>
</reference>
<dbReference type="InterPro" id="IPR041366">
    <property type="entry name" value="Pre-PUA"/>
</dbReference>
<dbReference type="NCBIfam" id="TIGR00451">
    <property type="entry name" value="unchar_dom_2"/>
    <property type="match status" value="1"/>
</dbReference>
<sequence length="108" mass="12284">MSIISILEVYPRLEPVMEHIWPKKATPVLLKCQDRVSVVALDGKPLFQHRDRQWVPTLRLLHEYPSMMPKMQVDKSAVKYVLRGSNVMCQGLTSPGGRMEDVPANTVV</sequence>
<dbReference type="GeneID" id="25274507"/>
<organism evidence="3 4">
    <name type="scientific">Eimeria acervulina</name>
    <name type="common">Coccidian parasite</name>
    <dbReference type="NCBI Taxonomy" id="5801"/>
    <lineage>
        <taxon>Eukaryota</taxon>
        <taxon>Sar</taxon>
        <taxon>Alveolata</taxon>
        <taxon>Apicomplexa</taxon>
        <taxon>Conoidasida</taxon>
        <taxon>Coccidia</taxon>
        <taxon>Eucoccidiorida</taxon>
        <taxon>Eimeriorina</taxon>
        <taxon>Eimeriidae</taxon>
        <taxon>Eimeria</taxon>
    </lineage>
</organism>
<dbReference type="GO" id="GO:0001731">
    <property type="term" value="P:formation of translation preinitiation complex"/>
    <property type="evidence" value="ECO:0007669"/>
    <property type="project" value="TreeGrafter"/>
</dbReference>
<dbReference type="VEuPathDB" id="ToxoDB:EAH_00064370"/>
<name>U6GR60_EIMAC</name>
<keyword evidence="4" id="KW-1185">Reference proteome</keyword>
<accession>U6GR60</accession>
<evidence type="ECO:0000313" key="3">
    <source>
        <dbReference type="EMBL" id="CDI82032.1"/>
    </source>
</evidence>
<dbReference type="InterPro" id="IPR004521">
    <property type="entry name" value="Uncharacterised_CHP00451"/>
</dbReference>
<dbReference type="AlphaFoldDB" id="U6GR60"/>
<dbReference type="PANTHER" id="PTHR22798:SF0">
    <property type="entry name" value="MALIGNANT T-CELL-AMPLIFIED SEQUENCE 1"/>
    <property type="match status" value="1"/>
</dbReference>
<dbReference type="SUPFAM" id="SSF88697">
    <property type="entry name" value="PUA domain-like"/>
    <property type="match status" value="1"/>
</dbReference>
<feature type="non-terminal residue" evidence="3">
    <location>
        <position position="108"/>
    </location>
</feature>
<reference evidence="3" key="1">
    <citation type="submission" date="2013-10" db="EMBL/GenBank/DDBJ databases">
        <title>Genomic analysis of the causative agents of coccidiosis in chickens.</title>
        <authorList>
            <person name="Reid A.J."/>
            <person name="Blake D."/>
            <person name="Billington K."/>
            <person name="Browne H."/>
            <person name="Dunn M."/>
            <person name="Hung S."/>
            <person name="Kawahara F."/>
            <person name="Miranda-Saavedra D."/>
            <person name="Mourier T."/>
            <person name="Nagra H."/>
            <person name="Otto T.D."/>
            <person name="Rawlings N."/>
            <person name="Sanchez A."/>
            <person name="Sanders M."/>
            <person name="Subramaniam C."/>
            <person name="Tay Y."/>
            <person name="Dear P."/>
            <person name="Doerig C."/>
            <person name="Gruber A."/>
            <person name="Parkinson J."/>
            <person name="Shirley M."/>
            <person name="Wan K.L."/>
            <person name="Berriman M."/>
            <person name="Tomley F."/>
            <person name="Pain A."/>
        </authorList>
    </citation>
    <scope>NUCLEOTIDE SEQUENCE</scope>
    <source>
        <strain evidence="3">Houghton</strain>
    </source>
</reference>
<evidence type="ECO:0000313" key="4">
    <source>
        <dbReference type="Proteomes" id="UP000018050"/>
    </source>
</evidence>
<dbReference type="InterPro" id="IPR015947">
    <property type="entry name" value="PUA-like_sf"/>
</dbReference>
<dbReference type="Gene3D" id="3.10.400.20">
    <property type="match status" value="1"/>
</dbReference>
<dbReference type="Pfam" id="PF17832">
    <property type="entry name" value="Pre-PUA"/>
    <property type="match status" value="1"/>
</dbReference>
<dbReference type="RefSeq" id="XP_013248431.1">
    <property type="nucleotide sequence ID" value="XM_013392977.1"/>
</dbReference>
<evidence type="ECO:0000256" key="1">
    <source>
        <dbReference type="ARBA" id="ARBA00022490"/>
    </source>
</evidence>
<dbReference type="EMBL" id="HG671976">
    <property type="protein sequence ID" value="CDI82032.1"/>
    <property type="molecule type" value="Genomic_DNA"/>
</dbReference>
<dbReference type="Proteomes" id="UP000018050">
    <property type="component" value="Unassembled WGS sequence"/>
</dbReference>
<proteinExistence type="predicted"/>
<dbReference type="InterPro" id="IPR016437">
    <property type="entry name" value="MCT-1/Tma20"/>
</dbReference>